<feature type="transmembrane region" description="Helical" evidence="16">
    <location>
        <begin position="6"/>
        <end position="23"/>
    </location>
</feature>
<evidence type="ECO:0000256" key="14">
    <source>
        <dbReference type="ARBA" id="ARBA00048679"/>
    </source>
</evidence>
<evidence type="ECO:0000259" key="19">
    <source>
        <dbReference type="PROSITE" id="PS51285"/>
    </source>
</evidence>
<keyword evidence="9" id="KW-0547">Nucleotide-binding</keyword>
<feature type="domain" description="PDZ" evidence="18">
    <location>
        <begin position="673"/>
        <end position="761"/>
    </location>
</feature>
<name>A0AAX7VUJ4_ASTCA</name>
<dbReference type="CDD" id="cd05609">
    <property type="entry name" value="STKc_MAST"/>
    <property type="match status" value="1"/>
</dbReference>
<evidence type="ECO:0000313" key="20">
    <source>
        <dbReference type="Ensembl" id="ENSACLP00000085505.1"/>
    </source>
</evidence>
<keyword evidence="21" id="KW-1185">Reference proteome</keyword>
<dbReference type="Gene3D" id="2.30.42.10">
    <property type="match status" value="1"/>
</dbReference>
<evidence type="ECO:0000256" key="4">
    <source>
        <dbReference type="ARBA" id="ARBA00012513"/>
    </source>
</evidence>
<dbReference type="FunFam" id="3.30.200.20:FF:000457">
    <property type="entry name" value="Microtubule-associated serine/threonine-protein kinase"/>
    <property type="match status" value="1"/>
</dbReference>
<evidence type="ECO:0000256" key="9">
    <source>
        <dbReference type="ARBA" id="ARBA00022741"/>
    </source>
</evidence>
<dbReference type="GO" id="GO:0007010">
    <property type="term" value="P:cytoskeleton organization"/>
    <property type="evidence" value="ECO:0007669"/>
    <property type="project" value="TreeGrafter"/>
</dbReference>
<dbReference type="PANTHER" id="PTHR24356">
    <property type="entry name" value="SERINE/THREONINE-PROTEIN KINASE"/>
    <property type="match status" value="1"/>
</dbReference>
<dbReference type="Pfam" id="PF00069">
    <property type="entry name" value="Pkinase"/>
    <property type="match status" value="2"/>
</dbReference>
<dbReference type="FunFam" id="1.20.1480.20:FF:000001">
    <property type="entry name" value="microtubule-associated serine/threonine-protein kinase 4 isoform X1"/>
    <property type="match status" value="1"/>
</dbReference>
<dbReference type="InterPro" id="IPR036034">
    <property type="entry name" value="PDZ_sf"/>
</dbReference>
<dbReference type="AlphaFoldDB" id="A0AAX7VUJ4"/>
<dbReference type="InterPro" id="IPR001478">
    <property type="entry name" value="PDZ"/>
</dbReference>
<evidence type="ECO:0000256" key="2">
    <source>
        <dbReference type="ARBA" id="ARBA00004496"/>
    </source>
</evidence>
<dbReference type="PROSITE" id="PS50011">
    <property type="entry name" value="PROTEIN_KINASE_DOM"/>
    <property type="match status" value="1"/>
</dbReference>
<dbReference type="PANTHER" id="PTHR24356:SF224">
    <property type="entry name" value="MICROTUBULE-ASSOCIATED SERINE_THREONINE-PROTEIN KINASE 4"/>
    <property type="match status" value="1"/>
</dbReference>
<keyword evidence="8" id="KW-0808">Transferase</keyword>
<feature type="compositionally biased region" description="Low complexity" evidence="15">
    <location>
        <begin position="645"/>
        <end position="668"/>
    </location>
</feature>
<dbReference type="FunFam" id="2.30.42.10:FF:000008">
    <property type="entry name" value="microtubule-associated serine/threonine-protein kinase 4 isoform X2"/>
    <property type="match status" value="1"/>
</dbReference>
<keyword evidence="16" id="KW-0472">Membrane</keyword>
<evidence type="ECO:0000256" key="5">
    <source>
        <dbReference type="ARBA" id="ARBA00022490"/>
    </source>
</evidence>
<dbReference type="InterPro" id="IPR050236">
    <property type="entry name" value="Ser_Thr_kinase_AGC"/>
</dbReference>
<accession>A0AAX7VUJ4</accession>
<organism evidence="20 21">
    <name type="scientific">Astatotilapia calliptera</name>
    <name type="common">Eastern happy</name>
    <name type="synonym">Chromis callipterus</name>
    <dbReference type="NCBI Taxonomy" id="8154"/>
    <lineage>
        <taxon>Eukaryota</taxon>
        <taxon>Metazoa</taxon>
        <taxon>Chordata</taxon>
        <taxon>Craniata</taxon>
        <taxon>Vertebrata</taxon>
        <taxon>Euteleostomi</taxon>
        <taxon>Actinopterygii</taxon>
        <taxon>Neopterygii</taxon>
        <taxon>Teleostei</taxon>
        <taxon>Neoteleostei</taxon>
        <taxon>Acanthomorphata</taxon>
        <taxon>Ovalentaria</taxon>
        <taxon>Cichlomorphae</taxon>
        <taxon>Cichliformes</taxon>
        <taxon>Cichlidae</taxon>
        <taxon>African cichlids</taxon>
        <taxon>Pseudocrenilabrinae</taxon>
        <taxon>Haplochromini</taxon>
        <taxon>Astatotilapia</taxon>
    </lineage>
</organism>
<sequence length="1193" mass="133351">MTLQSFGNSGVTFYLLCNFWYFFSRRFPSQLARVPGRSTWTDGRRWSLASLPSSGYGTNTPSSTVSSSCSSQEKLHQLPFQPTPDELHFLSKHFCTESISGDECRRATAMRPRSRSLSPGRSPSCYDHEIIMMNHVYKERFPKATAQMEERIQEIIRSNSPETVLPLADGVLGFAHHQIIELARDCLEKSRLGLITSSYFCELTDKLERLVQESTERSESEEVNFIRELVKKILIVIARPARLLECLEFDPEEFYHLLEAAEGHAKEGQGIKTDIPRYIISQLGLTRDPLEEIAQLTSSDSGIAETPETDDSSFSTALRSRRKPCELDFEMIKLISNGAYGAVYLVRHKETKQRFAMKKINKQNLMLRNQIQQAFVERDILTFAENPFVVSMYCSFETRRHLCMVMEYVEGQHSILFYVLLVTSMGHIKLTDFGLSKVGLMNMTTNLYEGHIEKDAREFSDKQVCGTPEYIAPEVILRQGYGKPVDWWAMGIILYEFLVGCVPFFGDTPEELFGQVISDEINWPDGDEAPPPDAQELITLLLRQNPLERLGTGGAAEVKQHQFFHNLDWNGLLRQKAEFIPQLESEDDTSYFDTRSERYHHLETEEEDTNDEDFNVDLRQFSSCSHRFSKVYIFGASPLASPLSPYSLSSDPSSRDSSPSRDSSLCPSNPRQPVVIHSSGKKFGFTLRAIRVYACDSDIYTVYHMVWNVEDGGPAHKAGLKAGDLITHVNGEPVHGLVHTEVVELLLKSGSKVAISTTPFENTSIKTGPARRNSYRSKMVRCGKKRRSLFRRFAMQPSPLLHTSRSFSSLNHSLSSGESLPGSPTHSLSPRSPTAAFRPAPDFTQSGGNSSQSSSPSSSAPNSPAGSGHIRPSTLHGLGPKLPGQRLRQGRRKSAGSIPLSPLARTPSPTPQPTSPQRSPPPLLSGHSVAISKTTQGFPAKIHSPPTIVRHIVRPKSAEPPRSPLLKRVQSEEKLSPSYTGEKKHLCPRKRSLEVTQEEVQDEDESIEELDKEKLKSKMVVKRQEWSERRESLQKQDALHESDSSAPCAYDGDEGFLVRSQNKVQSSPESGTLEAKARLSFEEREDCMCRLTSTLHENLHFGSTRSKSLQLDTAMPHDHMKAGLGSVHSSPEGLAPKLFSGRGESAVEKLHLISSAESPLRKTSSEYKLEGRHVSSLKPLEGTLDIGLLSGPR</sequence>
<protein>
    <recommendedName>
        <fullName evidence="4">non-specific serine/threonine protein kinase</fullName>
        <ecNumber evidence="4">2.7.11.1</ecNumber>
    </recommendedName>
</protein>
<keyword evidence="6" id="KW-0723">Serine/threonine-protein kinase</keyword>
<keyword evidence="16" id="KW-1133">Transmembrane helix</keyword>
<dbReference type="Ensembl" id="ENSACLT00000080923.1">
    <property type="protein sequence ID" value="ENSACLP00000085505.1"/>
    <property type="gene ID" value="ENSACLG00000026723.2"/>
</dbReference>
<dbReference type="InterPro" id="IPR037711">
    <property type="entry name" value="MAST"/>
</dbReference>
<keyword evidence="10" id="KW-0418">Kinase</keyword>
<evidence type="ECO:0000256" key="12">
    <source>
        <dbReference type="ARBA" id="ARBA00022842"/>
    </source>
</evidence>
<dbReference type="Gene3D" id="1.20.1480.20">
    <property type="entry name" value="MAST3 pre-PK domain-like"/>
    <property type="match status" value="1"/>
</dbReference>
<dbReference type="SUPFAM" id="SSF56112">
    <property type="entry name" value="Protein kinase-like (PK-like)"/>
    <property type="match status" value="1"/>
</dbReference>
<evidence type="ECO:0000313" key="21">
    <source>
        <dbReference type="Proteomes" id="UP000265100"/>
    </source>
</evidence>
<dbReference type="SUPFAM" id="SSF140482">
    <property type="entry name" value="MAST3 pre-PK domain-like"/>
    <property type="match status" value="1"/>
</dbReference>
<dbReference type="GO" id="GO:0005737">
    <property type="term" value="C:cytoplasm"/>
    <property type="evidence" value="ECO:0007669"/>
    <property type="project" value="UniProtKB-SubCell"/>
</dbReference>
<evidence type="ECO:0000256" key="7">
    <source>
        <dbReference type="ARBA" id="ARBA00022553"/>
    </source>
</evidence>
<dbReference type="GeneTree" id="ENSGT00940000156399"/>
<evidence type="ECO:0000256" key="1">
    <source>
        <dbReference type="ARBA" id="ARBA00001946"/>
    </source>
</evidence>
<evidence type="ECO:0000256" key="3">
    <source>
        <dbReference type="ARBA" id="ARBA00009903"/>
    </source>
</evidence>
<feature type="compositionally biased region" description="Basic and acidic residues" evidence="15">
    <location>
        <begin position="969"/>
        <end position="985"/>
    </location>
</feature>
<dbReference type="GO" id="GO:0000287">
    <property type="term" value="F:magnesium ion binding"/>
    <property type="evidence" value="ECO:0007669"/>
    <property type="project" value="InterPro"/>
</dbReference>
<feature type="compositionally biased region" description="Pro residues" evidence="15">
    <location>
        <begin position="908"/>
        <end position="923"/>
    </location>
</feature>
<feature type="region of interest" description="Disordered" evidence="15">
    <location>
        <begin position="645"/>
        <end position="673"/>
    </location>
</feature>
<dbReference type="InterPro" id="IPR000961">
    <property type="entry name" value="AGC-kinase_C"/>
</dbReference>
<evidence type="ECO:0000259" key="17">
    <source>
        <dbReference type="PROSITE" id="PS50011"/>
    </source>
</evidence>
<reference evidence="20 21" key="1">
    <citation type="submission" date="2018-05" db="EMBL/GenBank/DDBJ databases">
        <authorList>
            <person name="Datahose"/>
        </authorList>
    </citation>
    <scope>NUCLEOTIDE SEQUENCE</scope>
</reference>
<dbReference type="InterPro" id="IPR023142">
    <property type="entry name" value="MAST_pre-PK_dom_sf"/>
</dbReference>
<keyword evidence="12" id="KW-0460">Magnesium</keyword>
<evidence type="ECO:0000259" key="18">
    <source>
        <dbReference type="PROSITE" id="PS50106"/>
    </source>
</evidence>
<comment type="catalytic activity">
    <reaction evidence="13">
        <text>L-threonyl-[protein] + ATP = O-phospho-L-threonyl-[protein] + ADP + H(+)</text>
        <dbReference type="Rhea" id="RHEA:46608"/>
        <dbReference type="Rhea" id="RHEA-COMP:11060"/>
        <dbReference type="Rhea" id="RHEA-COMP:11605"/>
        <dbReference type="ChEBI" id="CHEBI:15378"/>
        <dbReference type="ChEBI" id="CHEBI:30013"/>
        <dbReference type="ChEBI" id="CHEBI:30616"/>
        <dbReference type="ChEBI" id="CHEBI:61977"/>
        <dbReference type="ChEBI" id="CHEBI:456216"/>
        <dbReference type="EC" id="2.7.11.1"/>
    </reaction>
</comment>
<comment type="similarity">
    <text evidence="3">Belongs to the protein kinase superfamily. AGC Ser/Thr protein kinase family.</text>
</comment>
<reference evidence="21" key="2">
    <citation type="submission" date="2023-03" db="EMBL/GenBank/DDBJ databases">
        <authorList>
            <consortium name="Wellcome Sanger Institute Data Sharing"/>
        </authorList>
    </citation>
    <scope>NUCLEOTIDE SEQUENCE [LARGE SCALE GENOMIC DNA]</scope>
</reference>
<keyword evidence="5" id="KW-0963">Cytoplasm</keyword>
<dbReference type="GO" id="GO:0035556">
    <property type="term" value="P:intracellular signal transduction"/>
    <property type="evidence" value="ECO:0007669"/>
    <property type="project" value="TreeGrafter"/>
</dbReference>
<proteinExistence type="inferred from homology"/>
<dbReference type="Proteomes" id="UP000265100">
    <property type="component" value="Chromosome 7"/>
</dbReference>
<feature type="domain" description="Protein kinase" evidence="17">
    <location>
        <begin position="329"/>
        <end position="564"/>
    </location>
</feature>
<dbReference type="Gene3D" id="1.10.510.10">
    <property type="entry name" value="Transferase(Phosphotransferase) domain 1"/>
    <property type="match status" value="1"/>
</dbReference>
<feature type="compositionally biased region" description="Basic and acidic residues" evidence="15">
    <location>
        <begin position="1024"/>
        <end position="1043"/>
    </location>
</feature>
<dbReference type="FunFam" id="1.10.510.10:FF:000012">
    <property type="entry name" value="microtubule-associated serine/threonine-protein kinase 2 isoform X1"/>
    <property type="match status" value="1"/>
</dbReference>
<evidence type="ECO:0000256" key="6">
    <source>
        <dbReference type="ARBA" id="ARBA00022527"/>
    </source>
</evidence>
<comment type="subcellular location">
    <subcellularLocation>
        <location evidence="2">Cytoplasm</location>
    </subcellularLocation>
</comment>
<dbReference type="GO" id="GO:0004674">
    <property type="term" value="F:protein serine/threonine kinase activity"/>
    <property type="evidence" value="ECO:0007669"/>
    <property type="project" value="UniProtKB-KW"/>
</dbReference>
<keyword evidence="16" id="KW-0812">Transmembrane</keyword>
<evidence type="ECO:0000256" key="16">
    <source>
        <dbReference type="SAM" id="Phobius"/>
    </source>
</evidence>
<evidence type="ECO:0000256" key="8">
    <source>
        <dbReference type="ARBA" id="ARBA00022679"/>
    </source>
</evidence>
<dbReference type="GO" id="GO:0005524">
    <property type="term" value="F:ATP binding"/>
    <property type="evidence" value="ECO:0007669"/>
    <property type="project" value="UniProtKB-KW"/>
</dbReference>
<reference evidence="20" key="3">
    <citation type="submission" date="2025-08" db="UniProtKB">
        <authorList>
            <consortium name="Ensembl"/>
        </authorList>
    </citation>
    <scope>IDENTIFICATION</scope>
</reference>
<comment type="catalytic activity">
    <reaction evidence="14">
        <text>L-seryl-[protein] + ATP = O-phospho-L-seryl-[protein] + ADP + H(+)</text>
        <dbReference type="Rhea" id="RHEA:17989"/>
        <dbReference type="Rhea" id="RHEA-COMP:9863"/>
        <dbReference type="Rhea" id="RHEA-COMP:11604"/>
        <dbReference type="ChEBI" id="CHEBI:15378"/>
        <dbReference type="ChEBI" id="CHEBI:29999"/>
        <dbReference type="ChEBI" id="CHEBI:30616"/>
        <dbReference type="ChEBI" id="CHEBI:83421"/>
        <dbReference type="ChEBI" id="CHEBI:456216"/>
        <dbReference type="EC" id="2.7.11.1"/>
    </reaction>
</comment>
<feature type="region of interest" description="Disordered" evidence="15">
    <location>
        <begin position="1024"/>
        <end position="1046"/>
    </location>
</feature>
<dbReference type="Pfam" id="PF17820">
    <property type="entry name" value="PDZ_6"/>
    <property type="match status" value="1"/>
</dbReference>
<evidence type="ECO:0000256" key="13">
    <source>
        <dbReference type="ARBA" id="ARBA00047899"/>
    </source>
</evidence>
<dbReference type="SUPFAM" id="SSF50156">
    <property type="entry name" value="PDZ domain-like"/>
    <property type="match status" value="1"/>
</dbReference>
<evidence type="ECO:0000256" key="15">
    <source>
        <dbReference type="SAM" id="MobiDB-lite"/>
    </source>
</evidence>
<evidence type="ECO:0000256" key="11">
    <source>
        <dbReference type="ARBA" id="ARBA00022840"/>
    </source>
</evidence>
<dbReference type="InterPro" id="IPR000719">
    <property type="entry name" value="Prot_kinase_dom"/>
</dbReference>
<gene>
    <name evidence="20" type="primary">MAST2</name>
</gene>
<keyword evidence="11" id="KW-0067">ATP-binding</keyword>
<dbReference type="InterPro" id="IPR011009">
    <property type="entry name" value="Kinase-like_dom_sf"/>
</dbReference>
<dbReference type="SMART" id="SM00228">
    <property type="entry name" value="PDZ"/>
    <property type="match status" value="1"/>
</dbReference>
<dbReference type="InterPro" id="IPR041489">
    <property type="entry name" value="PDZ_6"/>
</dbReference>
<dbReference type="Gene3D" id="3.30.200.20">
    <property type="entry name" value="Phosphorylase Kinase, domain 1"/>
    <property type="match status" value="2"/>
</dbReference>
<dbReference type="PROSITE" id="PS51285">
    <property type="entry name" value="AGC_KINASE_CTER"/>
    <property type="match status" value="1"/>
</dbReference>
<dbReference type="Pfam" id="PF08926">
    <property type="entry name" value="DUF1908"/>
    <property type="match status" value="1"/>
</dbReference>
<dbReference type="PROSITE" id="PS50106">
    <property type="entry name" value="PDZ"/>
    <property type="match status" value="1"/>
</dbReference>
<keyword evidence="7" id="KW-0597">Phosphoprotein</keyword>
<dbReference type="EC" id="2.7.11.1" evidence="4"/>
<dbReference type="InterPro" id="IPR015022">
    <property type="entry name" value="MAST_pre-PK_dom"/>
</dbReference>
<feature type="compositionally biased region" description="Low complexity" evidence="15">
    <location>
        <begin position="845"/>
        <end position="868"/>
    </location>
</feature>
<comment type="cofactor">
    <cofactor evidence="1">
        <name>Mg(2+)</name>
        <dbReference type="ChEBI" id="CHEBI:18420"/>
    </cofactor>
</comment>
<reference evidence="20" key="4">
    <citation type="submission" date="2025-09" db="UniProtKB">
        <authorList>
            <consortium name="Ensembl"/>
        </authorList>
    </citation>
    <scope>IDENTIFICATION</scope>
</reference>
<feature type="compositionally biased region" description="Low complexity" evidence="15">
    <location>
        <begin position="804"/>
        <end position="824"/>
    </location>
</feature>
<feature type="region of interest" description="Disordered" evidence="15">
    <location>
        <begin position="802"/>
        <end position="987"/>
    </location>
</feature>
<evidence type="ECO:0000256" key="10">
    <source>
        <dbReference type="ARBA" id="ARBA00022777"/>
    </source>
</evidence>
<feature type="domain" description="AGC-kinase C-terminal" evidence="19">
    <location>
        <begin position="565"/>
        <end position="626"/>
    </location>
</feature>